<dbReference type="AlphaFoldDB" id="A0A7C9QUD1"/>
<sequence>MGAVIAFPNHRRHLSRNARLGVAAADMRRQMADMSEVLCSTLISLPVVAAEKGGVRRMRTSLLLLAWRLQAVNGRLSLAEDALAADDTAQAVPAMLEALADLYRLDRALRHVSRLIRRACVRMAV</sequence>
<dbReference type="EMBL" id="JAAIYP010000038">
    <property type="protein sequence ID" value="NFV80722.1"/>
    <property type="molecule type" value="Genomic_DNA"/>
</dbReference>
<organism evidence="1 2">
    <name type="scientific">Magnetospirillum aberrantis SpK</name>
    <dbReference type="NCBI Taxonomy" id="908842"/>
    <lineage>
        <taxon>Bacteria</taxon>
        <taxon>Pseudomonadati</taxon>
        <taxon>Pseudomonadota</taxon>
        <taxon>Alphaproteobacteria</taxon>
        <taxon>Rhodospirillales</taxon>
        <taxon>Rhodospirillaceae</taxon>
        <taxon>Magnetospirillum</taxon>
    </lineage>
</organism>
<gene>
    <name evidence="1" type="ORF">G4223_11445</name>
</gene>
<proteinExistence type="predicted"/>
<comment type="caution">
    <text evidence="1">The sequence shown here is derived from an EMBL/GenBank/DDBJ whole genome shotgun (WGS) entry which is preliminary data.</text>
</comment>
<accession>A0A7C9QUD1</accession>
<keyword evidence="2" id="KW-1185">Reference proteome</keyword>
<evidence type="ECO:0000313" key="2">
    <source>
        <dbReference type="Proteomes" id="UP000480684"/>
    </source>
</evidence>
<dbReference type="RefSeq" id="WP_163679489.1">
    <property type="nucleotide sequence ID" value="NZ_JAAIYP010000038.1"/>
</dbReference>
<name>A0A7C9QUD1_9PROT</name>
<protein>
    <submittedName>
        <fullName evidence="1">Uncharacterized protein</fullName>
    </submittedName>
</protein>
<evidence type="ECO:0000313" key="1">
    <source>
        <dbReference type="EMBL" id="NFV80722.1"/>
    </source>
</evidence>
<reference evidence="1 2" key="1">
    <citation type="submission" date="2020-02" db="EMBL/GenBank/DDBJ databases">
        <authorList>
            <person name="Dziuba M."/>
            <person name="Kuznetsov B."/>
            <person name="Mardanov A."/>
            <person name="Ravin N."/>
            <person name="Grouzdev D."/>
        </authorList>
    </citation>
    <scope>NUCLEOTIDE SEQUENCE [LARGE SCALE GENOMIC DNA]</scope>
    <source>
        <strain evidence="1 2">SpK</strain>
    </source>
</reference>
<dbReference type="Proteomes" id="UP000480684">
    <property type="component" value="Unassembled WGS sequence"/>
</dbReference>